<reference evidence="2" key="3">
    <citation type="submission" date="2024-02" db="UniProtKB">
        <authorList>
            <consortium name="WormBaseParasite"/>
        </authorList>
    </citation>
    <scope>IDENTIFICATION</scope>
    <source>
        <strain evidence="2">pt0022</strain>
    </source>
</reference>
<proteinExistence type="predicted"/>
<reference evidence="1" key="2">
    <citation type="journal article" date="2016" name="Mol. Ecol.">
        <title>Population genomics of the filarial nematode parasite Wuchereria bancrofti from mosquitoes.</title>
        <authorList>
            <person name="Small S.T."/>
            <person name="Reimer L.J."/>
            <person name="Tisch D.J."/>
            <person name="King C.L."/>
            <person name="Christensen B.M."/>
            <person name="Siba P.M."/>
            <person name="Kazura J.W."/>
            <person name="Serre D."/>
            <person name="Zimmerman P.A."/>
        </authorList>
    </citation>
    <scope>NUCLEOTIDE SEQUENCE</scope>
    <source>
        <strain evidence="1">pt0022</strain>
    </source>
</reference>
<accession>A0AAF5PP11</accession>
<sequence length="69" mass="7621">MSIRNWRTFPASHNFHYCVDDSSSIVCIRITSATVILCDTIAVRTDNFLLWALNSCANSSAHSAATSKK</sequence>
<reference evidence="1" key="1">
    <citation type="submission" date="2015-03" db="EMBL/GenBank/DDBJ databases">
        <title>Wuchereria bancrofti Genome Sequencing Papua New Guinea Strain.</title>
        <authorList>
            <person name="Small S.T."/>
            <person name="Serre D."/>
            <person name="Zimmerman P.A."/>
        </authorList>
    </citation>
    <scope>NUCLEOTIDE SEQUENCE [LARGE SCALE GENOMIC DNA]</scope>
    <source>
        <strain evidence="1">pt0022</strain>
    </source>
</reference>
<evidence type="ECO:0000313" key="1">
    <source>
        <dbReference type="Proteomes" id="UP000093561"/>
    </source>
</evidence>
<evidence type="ECO:0000313" key="2">
    <source>
        <dbReference type="WBParaSite" id="mrna-Wban_03441"/>
    </source>
</evidence>
<organism evidence="1 2">
    <name type="scientific">Wuchereria bancrofti</name>
    <dbReference type="NCBI Taxonomy" id="6293"/>
    <lineage>
        <taxon>Eukaryota</taxon>
        <taxon>Metazoa</taxon>
        <taxon>Ecdysozoa</taxon>
        <taxon>Nematoda</taxon>
        <taxon>Chromadorea</taxon>
        <taxon>Rhabditida</taxon>
        <taxon>Spirurina</taxon>
        <taxon>Spiruromorpha</taxon>
        <taxon>Filarioidea</taxon>
        <taxon>Onchocercidae</taxon>
        <taxon>Wuchereria</taxon>
    </lineage>
</organism>
<name>A0AAF5PP11_WUCBA</name>
<dbReference type="AlphaFoldDB" id="A0AAF5PP11"/>
<dbReference type="Proteomes" id="UP000093561">
    <property type="component" value="Unassembled WGS sequence"/>
</dbReference>
<protein>
    <submittedName>
        <fullName evidence="2">Uncharacterized protein</fullName>
    </submittedName>
</protein>
<dbReference type="WBParaSite" id="mrna-Wban_03441">
    <property type="protein sequence ID" value="mrna-Wban_03441"/>
    <property type="gene ID" value="Wban_03441"/>
</dbReference>